<dbReference type="InterPro" id="IPR002110">
    <property type="entry name" value="Ankyrin_rpt"/>
</dbReference>
<comment type="caution">
    <text evidence="5">The sequence shown here is derived from an EMBL/GenBank/DDBJ whole genome shotgun (WGS) entry which is preliminary data.</text>
</comment>
<feature type="repeat" description="ANK" evidence="3">
    <location>
        <begin position="345"/>
        <end position="377"/>
    </location>
</feature>
<dbReference type="EMBL" id="JAGHQM010001651">
    <property type="protein sequence ID" value="KAH0553008.1"/>
    <property type="molecule type" value="Genomic_DNA"/>
</dbReference>
<feature type="repeat" description="ANK" evidence="3">
    <location>
        <begin position="378"/>
        <end position="410"/>
    </location>
</feature>
<feature type="repeat" description="ANK" evidence="3">
    <location>
        <begin position="283"/>
        <end position="310"/>
    </location>
</feature>
<keyword evidence="2 3" id="KW-0040">ANK repeat</keyword>
<evidence type="ECO:0000313" key="5">
    <source>
        <dbReference type="EMBL" id="KAH0553008.1"/>
    </source>
</evidence>
<proteinExistence type="predicted"/>
<protein>
    <recommendedName>
        <fullName evidence="7">Ankyrin repeat protein</fullName>
    </recommendedName>
</protein>
<dbReference type="PROSITE" id="PS50088">
    <property type="entry name" value="ANK_REPEAT"/>
    <property type="match status" value="4"/>
</dbReference>
<dbReference type="SUPFAM" id="SSF48403">
    <property type="entry name" value="Ankyrin repeat"/>
    <property type="match status" value="1"/>
</dbReference>
<dbReference type="Proteomes" id="UP000750711">
    <property type="component" value="Unassembled WGS sequence"/>
</dbReference>
<dbReference type="InterPro" id="IPR050745">
    <property type="entry name" value="Multifunctional_regulatory"/>
</dbReference>
<dbReference type="PROSITE" id="PS50297">
    <property type="entry name" value="ANK_REP_REGION"/>
    <property type="match status" value="4"/>
</dbReference>
<name>A0A9P8I7H5_9PEZI</name>
<gene>
    <name evidence="5" type="ORF">GP486_006796</name>
</gene>
<dbReference type="Gene3D" id="1.25.40.20">
    <property type="entry name" value="Ankyrin repeat-containing domain"/>
    <property type="match status" value="2"/>
</dbReference>
<evidence type="ECO:0000256" key="2">
    <source>
        <dbReference type="ARBA" id="ARBA00023043"/>
    </source>
</evidence>
<feature type="compositionally biased region" description="Polar residues" evidence="4">
    <location>
        <begin position="438"/>
        <end position="450"/>
    </location>
</feature>
<evidence type="ECO:0008006" key="7">
    <source>
        <dbReference type="Google" id="ProtNLM"/>
    </source>
</evidence>
<dbReference type="PRINTS" id="PR01415">
    <property type="entry name" value="ANKYRIN"/>
</dbReference>
<dbReference type="Pfam" id="PF12796">
    <property type="entry name" value="Ank_2"/>
    <property type="match status" value="1"/>
</dbReference>
<keyword evidence="1" id="KW-0677">Repeat</keyword>
<feature type="compositionally biased region" description="Low complexity" evidence="4">
    <location>
        <begin position="475"/>
        <end position="498"/>
    </location>
</feature>
<accession>A0A9P8I7H5</accession>
<dbReference type="Pfam" id="PF13637">
    <property type="entry name" value="Ank_4"/>
    <property type="match status" value="1"/>
</dbReference>
<evidence type="ECO:0000256" key="4">
    <source>
        <dbReference type="SAM" id="MobiDB-lite"/>
    </source>
</evidence>
<dbReference type="InterPro" id="IPR036770">
    <property type="entry name" value="Ankyrin_rpt-contain_sf"/>
</dbReference>
<feature type="region of interest" description="Disordered" evidence="4">
    <location>
        <begin position="239"/>
        <end position="269"/>
    </location>
</feature>
<dbReference type="SMART" id="SM00248">
    <property type="entry name" value="ANK"/>
    <property type="match status" value="5"/>
</dbReference>
<reference evidence="5" key="1">
    <citation type="submission" date="2021-03" db="EMBL/GenBank/DDBJ databases">
        <title>Comparative genomics and phylogenomic investigation of the class Geoglossomycetes provide insights into ecological specialization and systematics.</title>
        <authorList>
            <person name="Melie T."/>
            <person name="Pirro S."/>
            <person name="Miller A.N."/>
            <person name="Quandt A."/>
        </authorList>
    </citation>
    <scope>NUCLEOTIDE SEQUENCE</scope>
    <source>
        <strain evidence="5">CAQ_001_2017</strain>
    </source>
</reference>
<evidence type="ECO:0000256" key="1">
    <source>
        <dbReference type="ARBA" id="ARBA00022737"/>
    </source>
</evidence>
<sequence>MSFGDNVVLLEHLAWETYWSYKNAPESFKSISGEILSLHNLLKENEEILFPQHLSLKRRAHLKTIIDGCRDILKELQGFIDRYKSQGTRDKRTWDRMKWGSVDTAELRTRLTSNTHLLAAFINTTQATVEEKLNKFLQEFRDGKHEGSVITTQTVESISTDEKETWCAIKKELENIGITVAAFDANRDFIMNWFKEAINTRAFEEQTPKGASSSQTYEHDLGQLWKDPQDPTAILTKLKPSSSAKKLHTPVTQKAPQKAPRRRERDPRVAALTARASRYGKELINAASQGQEAVVRQLLEKGADVNAKDDFYERTALHLAADKGHEAVARLLLEKGAYVNAKDEYERTALHLAADKGHEAVARLLLEKGAYVNAKDEYERTALHLAADKGHEAVARLLLEKGINVDAKDRYGKTALRLAANKRHKAVVKLLDKDANANNQVGEYGNTPQAASYKEHAADSTEDSTPQRAPLIAESSSDIPSISTSSSKKPYPTVPSSSGIRIPANVPKPLPDKEMSQSRVCRGQLRAASETPPPDDGASTALPSSTNWTPEQRDIIVTGFSEAVRKRLPNDLLKATSGREFDGTFLKDFAAMFEDFSNSVKQDASTKRIRTVSKPIRQILQEIPKRCVEKFWGDTDMLASPGLAERVDANPLPDEGARLPRSLRPQTDPIAHRQISEDLLEHPSEAEAVSSARGDSSETLPLEHKDIQDFLVNHAAFSDLIKNMERLLGRYCGDQMSIIEQRVFRNLQRSSSSHRVSFITDWDLVSFLSSEYELGLRQDLGRVLTITGEPVNAQQVPVLTYLRQTWPSYPLNLLEAIQASICHITHSEVSSRSHGDGGSTTSAQYLSIGNDISPLANFINVDLEKRKFTVTGSEDFVAVIAQQLSWLSAACRVSVGGLACSYLEFECASSASPQFHIGIHVEPVKGNEACWNKIVDNSVVARGFPIARRHYCIGLQAHLETLAGLVGVSLAMEHEGGYILKGRSHIFVPVERNEDEVQWHLIDRYPKRIGFDEVDGLNKRLLFNDLDELALQSTKAFLGWCSNAVNRLGMSLRGTYTVTDCLYSTGTSNVHYDYNGMGYSGTLKESTHELAFRGLSLGFSKIGTGTANFDYRNRQGVYNTGKSNSYKTTLDDANGLHVILHDTKDKRAWHTNAERLILHMMLHRCYRGRFKIDNQLVCIEPADEDAGISVRNAMWKNANTALFRDWKAGKDEETVWRFREMFEELLRTLEKLQYEEAMVRTKPKIKLSWDPRGSILGWEYMDLVEGKRQLHLKSTKVKATFGNWPYFARDIGAVVLFGSGFREILEPKEQDQLCCGFQTLPRGRGYLAMNISVLRALHVSEGSQEDEARLTPTGYIWQRSTHVFERCNETSKANGRRVNTCECKRIQELEKPSLVNKSRRPCEIDACSGHDDGVVIFGATNPFADIFGKSLLNKEIGKPK</sequence>
<feature type="compositionally biased region" description="Basic and acidic residues" evidence="4">
    <location>
        <begin position="670"/>
        <end position="685"/>
    </location>
</feature>
<dbReference type="PANTHER" id="PTHR24189">
    <property type="entry name" value="MYOTROPHIN"/>
    <property type="match status" value="1"/>
</dbReference>
<evidence type="ECO:0000313" key="6">
    <source>
        <dbReference type="Proteomes" id="UP000750711"/>
    </source>
</evidence>
<feature type="compositionally biased region" description="Polar residues" evidence="4">
    <location>
        <begin position="541"/>
        <end position="550"/>
    </location>
</feature>
<feature type="region of interest" description="Disordered" evidence="4">
    <location>
        <begin position="646"/>
        <end position="698"/>
    </location>
</feature>
<feature type="region of interest" description="Disordered" evidence="4">
    <location>
        <begin position="438"/>
        <end position="550"/>
    </location>
</feature>
<evidence type="ECO:0000256" key="3">
    <source>
        <dbReference type="PROSITE-ProRule" id="PRU00023"/>
    </source>
</evidence>
<feature type="repeat" description="ANK" evidence="3">
    <location>
        <begin position="312"/>
        <end position="344"/>
    </location>
</feature>
<dbReference type="PANTHER" id="PTHR24189:SF50">
    <property type="entry name" value="ANKYRIN REPEAT AND SOCS BOX PROTEIN 2"/>
    <property type="match status" value="1"/>
</dbReference>
<keyword evidence="6" id="KW-1185">Reference proteome</keyword>
<feature type="compositionally biased region" description="Polar residues" evidence="4">
    <location>
        <begin position="239"/>
        <end position="255"/>
    </location>
</feature>
<organism evidence="5 6">
    <name type="scientific">Trichoglossum hirsutum</name>
    <dbReference type="NCBI Taxonomy" id="265104"/>
    <lineage>
        <taxon>Eukaryota</taxon>
        <taxon>Fungi</taxon>
        <taxon>Dikarya</taxon>
        <taxon>Ascomycota</taxon>
        <taxon>Pezizomycotina</taxon>
        <taxon>Geoglossomycetes</taxon>
        <taxon>Geoglossales</taxon>
        <taxon>Geoglossaceae</taxon>
        <taxon>Trichoglossum</taxon>
    </lineage>
</organism>